<evidence type="ECO:0008006" key="3">
    <source>
        <dbReference type="Google" id="ProtNLM"/>
    </source>
</evidence>
<evidence type="ECO:0000313" key="2">
    <source>
        <dbReference type="Proteomes" id="UP001164746"/>
    </source>
</evidence>
<gene>
    <name evidence="1" type="ORF">MAR_021079</name>
</gene>
<dbReference type="Proteomes" id="UP001164746">
    <property type="component" value="Chromosome 5"/>
</dbReference>
<sequence length="398" mass="45980">MNRPRSCTSIGELAEHLLWYSDGRFSKHKYFKFIVHNMILREPLITISEQKEKIKNGDYSICKKIIYSSDTLRGPVFGVDCFWYRQEFAKSRGMVHWHGLCWRQDKQPHSLMHECIRDGLTEAECAVKLAEWAHYQFGLLAEHPAGCDDASNPWKDLWPLPEGYAPATPDEKKIPLINIHRCSDYCLRPNKFKNSEKECRMEFGTETNPGKPLRNSPDLEKDKNGCLRLELKRDHPLLVQHSRIHTRGWRANGDISLIITKNLKILLLMKLWLAKKNTTGYSCKGNKSSEAMSNLFYEMVDSSSKNATAKTFCSKYLMNTVKRDVSSIEASYEISRLPLYRCSHTFQCVSLTGFRVLENDGSVITKHTALDKYLNREIDDACSFYTFICKSYLQGGRF</sequence>
<organism evidence="1 2">
    <name type="scientific">Mya arenaria</name>
    <name type="common">Soft-shell clam</name>
    <dbReference type="NCBI Taxonomy" id="6604"/>
    <lineage>
        <taxon>Eukaryota</taxon>
        <taxon>Metazoa</taxon>
        <taxon>Spiralia</taxon>
        <taxon>Lophotrochozoa</taxon>
        <taxon>Mollusca</taxon>
        <taxon>Bivalvia</taxon>
        <taxon>Autobranchia</taxon>
        <taxon>Heteroconchia</taxon>
        <taxon>Euheterodonta</taxon>
        <taxon>Imparidentia</taxon>
        <taxon>Neoheterodontei</taxon>
        <taxon>Myida</taxon>
        <taxon>Myoidea</taxon>
        <taxon>Myidae</taxon>
        <taxon>Mya</taxon>
    </lineage>
</organism>
<evidence type="ECO:0000313" key="1">
    <source>
        <dbReference type="EMBL" id="WAR05710.1"/>
    </source>
</evidence>
<keyword evidence="2" id="KW-1185">Reference proteome</keyword>
<dbReference type="EMBL" id="CP111016">
    <property type="protein sequence ID" value="WAR05710.1"/>
    <property type="molecule type" value="Genomic_DNA"/>
</dbReference>
<proteinExistence type="predicted"/>
<accession>A0ABY7E9Q2</accession>
<name>A0ABY7E9Q2_MYAAR</name>
<protein>
    <recommendedName>
        <fullName evidence="3">Helitron helicase-like domain-containing protein</fullName>
    </recommendedName>
</protein>
<reference evidence="1" key="1">
    <citation type="submission" date="2022-11" db="EMBL/GenBank/DDBJ databases">
        <title>Centuries of genome instability and evolution in soft-shell clam transmissible cancer (bioRxiv).</title>
        <authorList>
            <person name="Hart S.F.M."/>
            <person name="Yonemitsu M.A."/>
            <person name="Giersch R.M."/>
            <person name="Beal B.F."/>
            <person name="Arriagada G."/>
            <person name="Davis B.W."/>
            <person name="Ostrander E.A."/>
            <person name="Goff S.P."/>
            <person name="Metzger M.J."/>
        </authorList>
    </citation>
    <scope>NUCLEOTIDE SEQUENCE</scope>
    <source>
        <strain evidence="1">MELC-2E11</strain>
        <tissue evidence="1">Siphon/mantle</tissue>
    </source>
</reference>